<evidence type="ECO:0000313" key="1">
    <source>
        <dbReference type="EMBL" id="GES75414.1"/>
    </source>
</evidence>
<sequence length="175" mass="20265">MSDNEHKQSRDSSCHYMGYFYSLLYDQYRQNSKVSDFFQSAEEMAVLTFKPAGEVDINSKTKFRDSATTTHVKIKVPEKIRVPENHNDLIQNVANRKQECQKTINKVLTKSQFRESSTLSLEQLWEFGKESSVLAVQELCQNEYISVTDTQATNQNSCNRYSDTRNETTLLELPK</sequence>
<name>A0A8H3KV27_9GLOM</name>
<dbReference type="EMBL" id="BLAL01000016">
    <property type="protein sequence ID" value="GES75414.1"/>
    <property type="molecule type" value="Genomic_DNA"/>
</dbReference>
<evidence type="ECO:0000313" key="2">
    <source>
        <dbReference type="Proteomes" id="UP000615446"/>
    </source>
</evidence>
<dbReference type="OrthoDB" id="2331300at2759"/>
<protein>
    <submittedName>
        <fullName evidence="1">Uncharacterized protein</fullName>
    </submittedName>
</protein>
<dbReference type="AlphaFoldDB" id="A0A8H3KV27"/>
<proteinExistence type="predicted"/>
<dbReference type="Proteomes" id="UP000615446">
    <property type="component" value="Unassembled WGS sequence"/>
</dbReference>
<gene>
    <name evidence="1" type="ORF">RCL2_000285100</name>
</gene>
<reference evidence="1" key="1">
    <citation type="submission" date="2019-10" db="EMBL/GenBank/DDBJ databases">
        <title>Conservation and host-specific expression of non-tandemly repeated heterogenous ribosome RNA gene in arbuscular mycorrhizal fungi.</title>
        <authorList>
            <person name="Maeda T."/>
            <person name="Kobayashi Y."/>
            <person name="Nakagawa T."/>
            <person name="Ezawa T."/>
            <person name="Yamaguchi K."/>
            <person name="Bino T."/>
            <person name="Nishimoto Y."/>
            <person name="Shigenobu S."/>
            <person name="Kawaguchi M."/>
        </authorList>
    </citation>
    <scope>NUCLEOTIDE SEQUENCE</scope>
    <source>
        <strain evidence="1">HR1</strain>
    </source>
</reference>
<accession>A0A8H3KV27</accession>
<comment type="caution">
    <text evidence="1">The sequence shown here is derived from an EMBL/GenBank/DDBJ whole genome shotgun (WGS) entry which is preliminary data.</text>
</comment>
<organism evidence="1 2">
    <name type="scientific">Rhizophagus clarus</name>
    <dbReference type="NCBI Taxonomy" id="94130"/>
    <lineage>
        <taxon>Eukaryota</taxon>
        <taxon>Fungi</taxon>
        <taxon>Fungi incertae sedis</taxon>
        <taxon>Mucoromycota</taxon>
        <taxon>Glomeromycotina</taxon>
        <taxon>Glomeromycetes</taxon>
        <taxon>Glomerales</taxon>
        <taxon>Glomeraceae</taxon>
        <taxon>Rhizophagus</taxon>
    </lineage>
</organism>